<keyword evidence="2" id="KW-1185">Reference proteome</keyword>
<sequence>MFKQFIAAILLIAFIAGTFSKNLLVADYYLNTNAYAKNCINKAKPKLRCNGKCQMMKKLQEEEKNENQQNEHREQAKNQIVSSKSFFATTHNIVFTEINNNAFALLYTHGTPVAMPRSCFHPPSV</sequence>
<name>A0ABV8QSM4_9BACT</name>
<dbReference type="RefSeq" id="WP_379708723.1">
    <property type="nucleotide sequence ID" value="NZ_JBHSCZ010000002.1"/>
</dbReference>
<dbReference type="Proteomes" id="UP001595907">
    <property type="component" value="Unassembled WGS sequence"/>
</dbReference>
<protein>
    <recommendedName>
        <fullName evidence="3">Secreted protein</fullName>
    </recommendedName>
</protein>
<comment type="caution">
    <text evidence="1">The sequence shown here is derived from an EMBL/GenBank/DDBJ whole genome shotgun (WGS) entry which is preliminary data.</text>
</comment>
<reference evidence="2" key="1">
    <citation type="journal article" date="2019" name="Int. J. Syst. Evol. Microbiol.">
        <title>The Global Catalogue of Microorganisms (GCM) 10K type strain sequencing project: providing services to taxonomists for standard genome sequencing and annotation.</title>
        <authorList>
            <consortium name="The Broad Institute Genomics Platform"/>
            <consortium name="The Broad Institute Genome Sequencing Center for Infectious Disease"/>
            <person name="Wu L."/>
            <person name="Ma J."/>
        </authorList>
    </citation>
    <scope>NUCLEOTIDE SEQUENCE [LARGE SCALE GENOMIC DNA]</scope>
    <source>
        <strain evidence="2">CECT 8289</strain>
    </source>
</reference>
<dbReference type="EMBL" id="JBHSCZ010000002">
    <property type="protein sequence ID" value="MFC4262856.1"/>
    <property type="molecule type" value="Genomic_DNA"/>
</dbReference>
<evidence type="ECO:0000313" key="1">
    <source>
        <dbReference type="EMBL" id="MFC4262856.1"/>
    </source>
</evidence>
<evidence type="ECO:0000313" key="2">
    <source>
        <dbReference type="Proteomes" id="UP001595907"/>
    </source>
</evidence>
<accession>A0ABV8QSM4</accession>
<proteinExistence type="predicted"/>
<evidence type="ECO:0008006" key="3">
    <source>
        <dbReference type="Google" id="ProtNLM"/>
    </source>
</evidence>
<gene>
    <name evidence="1" type="ORF">ACFOWM_08210</name>
</gene>
<organism evidence="1 2">
    <name type="scientific">Ferruginibacter yonginensis</name>
    <dbReference type="NCBI Taxonomy" id="1310416"/>
    <lineage>
        <taxon>Bacteria</taxon>
        <taxon>Pseudomonadati</taxon>
        <taxon>Bacteroidota</taxon>
        <taxon>Chitinophagia</taxon>
        <taxon>Chitinophagales</taxon>
        <taxon>Chitinophagaceae</taxon>
        <taxon>Ferruginibacter</taxon>
    </lineage>
</organism>